<evidence type="ECO:0000313" key="1">
    <source>
        <dbReference type="EMBL" id="MBV3408943.1"/>
    </source>
</evidence>
<dbReference type="EMBL" id="JAHOEP010000031">
    <property type="protein sequence ID" value="MBV3408943.1"/>
    <property type="molecule type" value="Genomic_DNA"/>
</dbReference>
<name>A0AAW4ND75_9BACT</name>
<dbReference type="RefSeq" id="WP_217326864.1">
    <property type="nucleotide sequence ID" value="NZ_JAHOEK010000030.1"/>
</dbReference>
<evidence type="ECO:0000313" key="2">
    <source>
        <dbReference type="Proteomes" id="UP001196316"/>
    </source>
</evidence>
<accession>A0AAW4ND75</accession>
<dbReference type="AlphaFoldDB" id="A0AAW4ND75"/>
<comment type="caution">
    <text evidence="1">The sequence shown here is derived from an EMBL/GenBank/DDBJ whole genome shotgun (WGS) entry which is preliminary data.</text>
</comment>
<sequence>MPRFCDSNIETDAIIGKGIDLDDLFDKRIVVEKIKIQPTKFPGKNASGMRMQMQVIPDAKFNDEPDEEGDFFVKGENGLCIGTRRSVFTGSDNLMEELQKAQLDFKNWRTSRNLAPKDFIVFDTTITKVGKMFHFT</sequence>
<gene>
    <name evidence="1" type="ORF">KSW80_11110</name>
</gene>
<organism evidence="1 2">
    <name type="scientific">Segatella copri</name>
    <dbReference type="NCBI Taxonomy" id="165179"/>
    <lineage>
        <taxon>Bacteria</taxon>
        <taxon>Pseudomonadati</taxon>
        <taxon>Bacteroidota</taxon>
        <taxon>Bacteroidia</taxon>
        <taxon>Bacteroidales</taxon>
        <taxon>Prevotellaceae</taxon>
        <taxon>Segatella</taxon>
    </lineage>
</organism>
<reference evidence="1" key="1">
    <citation type="submission" date="2021-06" db="EMBL/GenBank/DDBJ databases">
        <title>Collection of gut derived symbiotic bacterial strains cultured from healthy donors.</title>
        <authorList>
            <person name="Lin H."/>
            <person name="Littmann E."/>
            <person name="Pamer E.G."/>
        </authorList>
    </citation>
    <scope>NUCLEOTIDE SEQUENCE</scope>
    <source>
        <strain evidence="1">MSK.21.60</strain>
    </source>
</reference>
<dbReference type="Proteomes" id="UP001196316">
    <property type="component" value="Unassembled WGS sequence"/>
</dbReference>
<proteinExistence type="predicted"/>
<protein>
    <submittedName>
        <fullName evidence="1">Uncharacterized protein</fullName>
    </submittedName>
</protein>